<gene>
    <name evidence="10" type="primary">WBGene00102122</name>
</gene>
<accession>A0A8R1UCF4</accession>
<dbReference type="SUPFAM" id="SSF55486">
    <property type="entry name" value="Metalloproteases ('zincins'), catalytic domain"/>
    <property type="match status" value="1"/>
</dbReference>
<evidence type="ECO:0000256" key="5">
    <source>
        <dbReference type="ARBA" id="ARBA00022801"/>
    </source>
</evidence>
<organism evidence="10 11">
    <name type="scientific">Pristionchus pacificus</name>
    <name type="common">Parasitic nematode worm</name>
    <dbReference type="NCBI Taxonomy" id="54126"/>
    <lineage>
        <taxon>Eukaryota</taxon>
        <taxon>Metazoa</taxon>
        <taxon>Ecdysozoa</taxon>
        <taxon>Nematoda</taxon>
        <taxon>Chromadorea</taxon>
        <taxon>Rhabditida</taxon>
        <taxon>Rhabditina</taxon>
        <taxon>Diplogasteromorpha</taxon>
        <taxon>Diplogasteroidea</taxon>
        <taxon>Neodiplogasteridae</taxon>
        <taxon>Pristionchus</taxon>
    </lineage>
</organism>
<comment type="cofactor">
    <cofactor evidence="1">
        <name>Zn(2+)</name>
        <dbReference type="ChEBI" id="CHEBI:29105"/>
    </cofactor>
</comment>
<dbReference type="EnsemblMetazoa" id="PPA12568.1">
    <property type="protein sequence ID" value="PPA12568.1"/>
    <property type="gene ID" value="WBGene00102122"/>
</dbReference>
<dbReference type="GO" id="GO:0043171">
    <property type="term" value="P:peptide catabolic process"/>
    <property type="evidence" value="ECO:0000318"/>
    <property type="project" value="GO_Central"/>
</dbReference>
<evidence type="ECO:0000256" key="9">
    <source>
        <dbReference type="SAM" id="Phobius"/>
    </source>
</evidence>
<dbReference type="SUPFAM" id="SSF63737">
    <property type="entry name" value="Leukotriene A4 hydrolase N-terminal domain"/>
    <property type="match status" value="1"/>
</dbReference>
<evidence type="ECO:0000256" key="4">
    <source>
        <dbReference type="ARBA" id="ARBA00022723"/>
    </source>
</evidence>
<dbReference type="GO" id="GO:0070006">
    <property type="term" value="F:metalloaminopeptidase activity"/>
    <property type="evidence" value="ECO:0000318"/>
    <property type="project" value="GO_Central"/>
</dbReference>
<evidence type="ECO:0000313" key="10">
    <source>
        <dbReference type="EnsemblMetazoa" id="PPA12568.1"/>
    </source>
</evidence>
<dbReference type="InterPro" id="IPR042097">
    <property type="entry name" value="Aminopeptidase_N-like_N_sf"/>
</dbReference>
<evidence type="ECO:0000256" key="3">
    <source>
        <dbReference type="ARBA" id="ARBA00022670"/>
    </source>
</evidence>
<feature type="compositionally biased region" description="Polar residues" evidence="8">
    <location>
        <begin position="47"/>
        <end position="61"/>
    </location>
</feature>
<reference evidence="11" key="1">
    <citation type="journal article" date="2008" name="Nat. Genet.">
        <title>The Pristionchus pacificus genome provides a unique perspective on nematode lifestyle and parasitism.</title>
        <authorList>
            <person name="Dieterich C."/>
            <person name="Clifton S.W."/>
            <person name="Schuster L.N."/>
            <person name="Chinwalla A."/>
            <person name="Delehaunty K."/>
            <person name="Dinkelacker I."/>
            <person name="Fulton L."/>
            <person name="Fulton R."/>
            <person name="Godfrey J."/>
            <person name="Minx P."/>
            <person name="Mitreva M."/>
            <person name="Roeseler W."/>
            <person name="Tian H."/>
            <person name="Witte H."/>
            <person name="Yang S.P."/>
            <person name="Wilson R.K."/>
            <person name="Sommer R.J."/>
        </authorList>
    </citation>
    <scope>NUCLEOTIDE SEQUENCE [LARGE SCALE GENOMIC DNA]</scope>
    <source>
        <strain evidence="11">PS312</strain>
    </source>
</reference>
<feature type="compositionally biased region" description="Basic and acidic residues" evidence="8">
    <location>
        <begin position="1"/>
        <end position="13"/>
    </location>
</feature>
<keyword evidence="9" id="KW-1133">Transmembrane helix</keyword>
<evidence type="ECO:0000256" key="7">
    <source>
        <dbReference type="ARBA" id="ARBA00023049"/>
    </source>
</evidence>
<comment type="similarity">
    <text evidence="2">Belongs to the peptidase M1 family.</text>
</comment>
<dbReference type="FunFam" id="1.10.390.10:FF:000048">
    <property type="entry name" value="Peptidase"/>
    <property type="match status" value="1"/>
</dbReference>
<dbReference type="InterPro" id="IPR050344">
    <property type="entry name" value="Peptidase_M1_aminopeptidases"/>
</dbReference>
<dbReference type="OrthoDB" id="5834039at2759"/>
<dbReference type="InterPro" id="IPR014782">
    <property type="entry name" value="Peptidase_M1_dom"/>
</dbReference>
<dbReference type="Gene3D" id="2.60.40.1910">
    <property type="match status" value="1"/>
</dbReference>
<accession>A0A2A6CS39</accession>
<keyword evidence="6" id="KW-0862">Zinc</keyword>
<sequence>MMSGRRTSDDEHAALLQPGSGSDSSSGRPAAAQLQQLQPPQLQQQLSSGSVRLPQENTAKSSRNDDEESHRPRRPPPPGRCSKSATVSMLLISAILGGMLVFLLLTPPKVHPRWQHMDARAINYSRESSAHSAPKQQAQDGEDSEERGRKVGVQSHKGVAPVDPVNRKMTRMDRIEGWFMKRPKRSVADYILSGNEPLNYRLLIKAKIRGWNGADETSLGGEVEITIRHKGGDSRRITLNSLHNMISSVHLFDDSQSGAEIDAKFDVDVKRERLIIKLNQSMERGSIYRLKIFYRTTPDKRMRGAFESWLWDEKEQRKVYSLHVHNQPMDVRRWLPCFDEPAYKVPLSLVVSHPSGLNIIANSGVESSYVPIKGRNRTTTSFYPTPPLPSYLYCLSINNYKQYSVVKNGVKLSTYLARRHEDYGNWSLELLVKAVDSISILYPGRLMFSPANGTGYTRKLDMIYAPDHPGAMENQGIIIADDRRLLQMPWPMILHETAHHIFGNRLTLRWWSDTWMNEGLCSKVEFEVECMLELGNKTGESRRVGEDNCYLTRMKTVMRVDVYETSAALSDPSVLSRDESKYMFSNAYQKGAMVLRMFEAWDRVAYNKTLEYLFDNHSLGTFDQSLFCDLFARFSTSTASIDICNDFAVKKNYPILVVSKNERGYEVRQTRFHRGYVDETYRDETTRWTIPLSIRRKIAHPDVWGPQEKRVMKRDDTHVKRFYSHKATLVDVLFIESDSPIVINGEGQFYYRVIYDDYTPFYAKIESRANRSALWGLIQDKLLDDATAALLTGYLDPYIGFRFAVNCGLPAAHNYFVKQFTKLLAGHFLIQEMGEWPVMQVVEELFDRTSTYPVYWGRGGDHGKERTRCKKNGVNTIGDIIDSYTKGKMYDNWPEDGYIYFCARYMNVSRGQSLDWIWSSLSAYDETIRAKDVLAALSAGVSSFGSIDEVLRAVNLKAYNIKISDEDFAYFIRQLFTFMILPDLVTVNHFVKLRPASMAIQWDNVARSVEEDRMQDLEYKKLGAKVLEALITVLHHDKGFELDQLRRKTDPEESVRMRGLKYQSVEDMEALDALAVYPSGEEGAFMSQEDMITPRLKREIEMNIQEELAHALKESDAPI</sequence>
<proteinExistence type="inferred from homology"/>
<dbReference type="GO" id="GO:0008270">
    <property type="term" value="F:zinc ion binding"/>
    <property type="evidence" value="ECO:0007669"/>
    <property type="project" value="InterPro"/>
</dbReference>
<evidence type="ECO:0000256" key="6">
    <source>
        <dbReference type="ARBA" id="ARBA00022833"/>
    </source>
</evidence>
<keyword evidence="7" id="KW-0482">Metalloprotease</keyword>
<dbReference type="Pfam" id="PF17900">
    <property type="entry name" value="Peptidase_M1_N"/>
    <property type="match status" value="1"/>
</dbReference>
<dbReference type="FunFam" id="2.60.40.1730:FF:000044">
    <property type="entry name" value="Peptidase"/>
    <property type="match status" value="1"/>
</dbReference>
<keyword evidence="5" id="KW-0378">Hydrolase</keyword>
<feature type="compositionally biased region" description="Polar residues" evidence="8">
    <location>
        <begin position="126"/>
        <end position="139"/>
    </location>
</feature>
<feature type="transmembrane region" description="Helical" evidence="9">
    <location>
        <begin position="84"/>
        <end position="105"/>
    </location>
</feature>
<dbReference type="Gene3D" id="2.60.40.1730">
    <property type="entry name" value="tricorn interacting facor f3 domain"/>
    <property type="match status" value="1"/>
</dbReference>
<dbReference type="AlphaFoldDB" id="A0A2A6CS39"/>
<evidence type="ECO:0000256" key="1">
    <source>
        <dbReference type="ARBA" id="ARBA00001947"/>
    </source>
</evidence>
<keyword evidence="4" id="KW-0479">Metal-binding</keyword>
<keyword evidence="11" id="KW-1185">Reference proteome</keyword>
<dbReference type="Proteomes" id="UP000005239">
    <property type="component" value="Unassembled WGS sequence"/>
</dbReference>
<dbReference type="PANTHER" id="PTHR11533">
    <property type="entry name" value="PROTEASE M1 ZINC METALLOPROTEASE"/>
    <property type="match status" value="1"/>
</dbReference>
<dbReference type="GO" id="GO:0006508">
    <property type="term" value="P:proteolysis"/>
    <property type="evidence" value="ECO:0000318"/>
    <property type="project" value="GO_Central"/>
</dbReference>
<feature type="compositionally biased region" description="Low complexity" evidence="8">
    <location>
        <begin position="19"/>
        <end position="46"/>
    </location>
</feature>
<reference evidence="10" key="2">
    <citation type="submission" date="2022-06" db="UniProtKB">
        <authorList>
            <consortium name="EnsemblMetazoa"/>
        </authorList>
    </citation>
    <scope>IDENTIFICATION</scope>
    <source>
        <strain evidence="10">PS312</strain>
    </source>
</reference>
<dbReference type="PANTHER" id="PTHR11533:SF299">
    <property type="entry name" value="AMINOPEPTIDASE"/>
    <property type="match status" value="1"/>
</dbReference>
<evidence type="ECO:0000313" key="11">
    <source>
        <dbReference type="Proteomes" id="UP000005239"/>
    </source>
</evidence>
<dbReference type="PRINTS" id="PR00756">
    <property type="entry name" value="ALADIPTASE"/>
</dbReference>
<keyword evidence="3" id="KW-0645">Protease</keyword>
<name>A0A2A6CS39_PRIPA</name>
<dbReference type="InterPro" id="IPR045357">
    <property type="entry name" value="Aminopeptidase_N-like_N"/>
</dbReference>
<evidence type="ECO:0000256" key="2">
    <source>
        <dbReference type="ARBA" id="ARBA00010136"/>
    </source>
</evidence>
<evidence type="ECO:0000256" key="8">
    <source>
        <dbReference type="SAM" id="MobiDB-lite"/>
    </source>
</evidence>
<keyword evidence="9" id="KW-0812">Transmembrane</keyword>
<protein>
    <submittedName>
        <fullName evidence="10">Peptidase</fullName>
    </submittedName>
</protein>
<dbReference type="Pfam" id="PF01433">
    <property type="entry name" value="Peptidase_M1"/>
    <property type="match status" value="1"/>
</dbReference>
<keyword evidence="9" id="KW-0472">Membrane</keyword>
<dbReference type="Gene3D" id="1.10.390.10">
    <property type="entry name" value="Neutral Protease Domain 2"/>
    <property type="match status" value="1"/>
</dbReference>
<dbReference type="InterPro" id="IPR027268">
    <property type="entry name" value="Peptidase_M4/M1_CTD_sf"/>
</dbReference>
<dbReference type="InterPro" id="IPR001930">
    <property type="entry name" value="Peptidase_M1"/>
</dbReference>
<feature type="region of interest" description="Disordered" evidence="8">
    <location>
        <begin position="1"/>
        <end position="83"/>
    </location>
</feature>
<feature type="region of interest" description="Disordered" evidence="8">
    <location>
        <begin position="126"/>
        <end position="161"/>
    </location>
</feature>